<dbReference type="EMBL" id="CAJVPY010020808">
    <property type="protein sequence ID" value="CAG8777095.1"/>
    <property type="molecule type" value="Genomic_DNA"/>
</dbReference>
<feature type="region of interest" description="Disordered" evidence="1">
    <location>
        <begin position="165"/>
        <end position="185"/>
    </location>
</feature>
<proteinExistence type="predicted"/>
<feature type="region of interest" description="Disordered" evidence="1">
    <location>
        <begin position="1"/>
        <end position="30"/>
    </location>
</feature>
<dbReference type="Proteomes" id="UP000789405">
    <property type="component" value="Unassembled WGS sequence"/>
</dbReference>
<keyword evidence="3" id="KW-1185">Reference proteome</keyword>
<name>A0A9N9P0L1_9GLOM</name>
<evidence type="ECO:0000313" key="3">
    <source>
        <dbReference type="Proteomes" id="UP000789405"/>
    </source>
</evidence>
<evidence type="ECO:0000256" key="1">
    <source>
        <dbReference type="SAM" id="MobiDB-lite"/>
    </source>
</evidence>
<sequence length="209" mass="24358">MASRTPMVVTKLRYDSRPDSSCPESNSPELSSRNLNKFIKFWSWFNQKYQAIYFTCIIVDTFEKTYQSETDTESRLKISYSESLSTNPSPTETPLVSTSQNPPLNINNQNKDTKSLNFEEAYFNTINQRRNMSRHTRLEGNYLRITHINNRPTVKEQTNMYIPDDSHRMVEDPQNQQQTPPPKFDNQQTLQTLLRGINEMFESNAARAA</sequence>
<organism evidence="2 3">
    <name type="scientific">Dentiscutata erythropus</name>
    <dbReference type="NCBI Taxonomy" id="1348616"/>
    <lineage>
        <taxon>Eukaryota</taxon>
        <taxon>Fungi</taxon>
        <taxon>Fungi incertae sedis</taxon>
        <taxon>Mucoromycota</taxon>
        <taxon>Glomeromycotina</taxon>
        <taxon>Glomeromycetes</taxon>
        <taxon>Diversisporales</taxon>
        <taxon>Gigasporaceae</taxon>
        <taxon>Dentiscutata</taxon>
    </lineage>
</organism>
<comment type="caution">
    <text evidence="2">The sequence shown here is derived from an EMBL/GenBank/DDBJ whole genome shotgun (WGS) entry which is preliminary data.</text>
</comment>
<feature type="non-terminal residue" evidence="2">
    <location>
        <position position="209"/>
    </location>
</feature>
<protein>
    <submittedName>
        <fullName evidence="2">15622_t:CDS:1</fullName>
    </submittedName>
</protein>
<accession>A0A9N9P0L1</accession>
<dbReference type="AlphaFoldDB" id="A0A9N9P0L1"/>
<feature type="region of interest" description="Disordered" evidence="1">
    <location>
        <begin position="71"/>
        <end position="111"/>
    </location>
</feature>
<evidence type="ECO:0000313" key="2">
    <source>
        <dbReference type="EMBL" id="CAG8777095.1"/>
    </source>
</evidence>
<gene>
    <name evidence="2" type="ORF">DERYTH_LOCUS19256</name>
</gene>
<feature type="compositionally biased region" description="Polar residues" evidence="1">
    <location>
        <begin position="80"/>
        <end position="110"/>
    </location>
</feature>
<reference evidence="2" key="1">
    <citation type="submission" date="2021-06" db="EMBL/GenBank/DDBJ databases">
        <authorList>
            <person name="Kallberg Y."/>
            <person name="Tangrot J."/>
            <person name="Rosling A."/>
        </authorList>
    </citation>
    <scope>NUCLEOTIDE SEQUENCE</scope>
    <source>
        <strain evidence="2">MA453B</strain>
    </source>
</reference>